<dbReference type="FunFam" id="3.30.70.330:FF:000089">
    <property type="entry name" value="RNA binding protein"/>
    <property type="match status" value="1"/>
</dbReference>
<feature type="region of interest" description="Disordered" evidence="4">
    <location>
        <begin position="375"/>
        <end position="565"/>
    </location>
</feature>
<sequence>MSSSPPLASPPSFVNPKRPSLSSSSLTNLAQQNSTNIAHSVSASSFFPTGSFPFSPQYSQNLNNISSNPASNSISNLNSQPQAKNSHMSGNPNAQQLNNVGLISGPASSTSNFFPNSISSIVEDAPTTKSNSLVALRVSNLPRDIQLREFNVLFTFAPDFVYTELAPAPTLSEDGLPISVVGLGYFKSLPAASNAMAVLTRNPLIFAPREIFNRPNVSTSPYMLKCDIRTNVRQNEAARGLGYNLSPPQAPQQQQSQQQQQHNSTSPVTLLPQQPQPNVGPFKSSSSRFVFPSGGISTPQMELSGQNYSDVYSEPSGVLSPSGMFSPTSPRSIFPGEPDFMARISGKSLLLESQGKEDEEYNNMVKDPMGWFNMNNGYSGMPESNPPPPVGYNGSAAPGGQTVQQPKPKPQSGPAQQAPVQPQGGLANNQQSGSSSKDAGSKPSSAGSKSARNSMGGAAPANGSTASNNNSNGPPSGPNPWNDKRRGSTLRGFQNLSVGNDNKNGTFSATASNTNPTNSTAGSSSTLNSNNGSNGNSNDNNSNNNSNNNSGTSSASVILPGGATRVLPPANPADQNPPCNTLYVGNLPPDTNEDELKDLFSARQGYKRLCFRTKANGPMCFVEFEDVSYAGQALEQLYGVTLSNSVKGGIRLSYSKNPLGVRSSTTAGGSNQSRLSSGNGGSNNGYGASRNYNGSSNY</sequence>
<evidence type="ECO:0000256" key="4">
    <source>
        <dbReference type="SAM" id="MobiDB-lite"/>
    </source>
</evidence>
<keyword evidence="2 3" id="KW-0694">RNA-binding</keyword>
<reference evidence="6" key="1">
    <citation type="submission" date="2014-03" db="EMBL/GenBank/DDBJ databases">
        <authorList>
            <person name="Casaregola S."/>
        </authorList>
    </citation>
    <scope>NUCLEOTIDE SEQUENCE [LARGE SCALE GENOMIC DNA]</scope>
    <source>
        <strain evidence="6">CLIB 918</strain>
    </source>
</reference>
<accession>A0A0J9X7J2</accession>
<proteinExistence type="predicted"/>
<feature type="region of interest" description="Disordered" evidence="4">
    <location>
        <begin position="660"/>
        <end position="698"/>
    </location>
</feature>
<dbReference type="Pfam" id="PF00076">
    <property type="entry name" value="RRM_1"/>
    <property type="match status" value="1"/>
</dbReference>
<dbReference type="Gene3D" id="3.30.70.330">
    <property type="match status" value="1"/>
</dbReference>
<feature type="region of interest" description="Disordered" evidence="4">
    <location>
        <begin position="241"/>
        <end position="298"/>
    </location>
</feature>
<feature type="domain" description="RRM" evidence="5">
    <location>
        <begin position="580"/>
        <end position="657"/>
    </location>
</feature>
<dbReference type="Proteomes" id="UP000242525">
    <property type="component" value="Unassembled WGS sequence"/>
</dbReference>
<dbReference type="OrthoDB" id="431169at2759"/>
<keyword evidence="7" id="KW-1185">Reference proteome</keyword>
<feature type="compositionally biased region" description="Polar residues" evidence="4">
    <location>
        <begin position="80"/>
        <end position="101"/>
    </location>
</feature>
<gene>
    <name evidence="6" type="ORF">BN980_GECA04s04762g</name>
</gene>
<comment type="caution">
    <text evidence="6">The sequence shown here is derived from an EMBL/GenBank/DDBJ whole genome shotgun (WGS) entry which is preliminary data.</text>
</comment>
<dbReference type="AlphaFoldDB" id="A0A0J9X7J2"/>
<evidence type="ECO:0000313" key="7">
    <source>
        <dbReference type="Proteomes" id="UP000242525"/>
    </source>
</evidence>
<dbReference type="GO" id="GO:0008361">
    <property type="term" value="P:regulation of cell size"/>
    <property type="evidence" value="ECO:0007669"/>
    <property type="project" value="UniProtKB-ARBA"/>
</dbReference>
<feature type="compositionally biased region" description="Low complexity" evidence="4">
    <location>
        <begin position="63"/>
        <end position="79"/>
    </location>
</feature>
<dbReference type="SUPFAM" id="SSF54928">
    <property type="entry name" value="RNA-binding domain, RBD"/>
    <property type="match status" value="1"/>
</dbReference>
<evidence type="ECO:0000313" key="6">
    <source>
        <dbReference type="EMBL" id="CDO53128.1"/>
    </source>
</evidence>
<organism evidence="6 7">
    <name type="scientific">Geotrichum candidum</name>
    <name type="common">Oospora lactis</name>
    <name type="synonym">Dipodascus geotrichum</name>
    <dbReference type="NCBI Taxonomy" id="1173061"/>
    <lineage>
        <taxon>Eukaryota</taxon>
        <taxon>Fungi</taxon>
        <taxon>Dikarya</taxon>
        <taxon>Ascomycota</taxon>
        <taxon>Saccharomycotina</taxon>
        <taxon>Dipodascomycetes</taxon>
        <taxon>Dipodascales</taxon>
        <taxon>Dipodascaceae</taxon>
        <taxon>Geotrichum</taxon>
    </lineage>
</organism>
<dbReference type="InterPro" id="IPR012677">
    <property type="entry name" value="Nucleotide-bd_a/b_plait_sf"/>
</dbReference>
<evidence type="ECO:0000256" key="3">
    <source>
        <dbReference type="PROSITE-ProRule" id="PRU00176"/>
    </source>
</evidence>
<feature type="compositionally biased region" description="Low complexity" evidence="4">
    <location>
        <begin position="506"/>
        <end position="556"/>
    </location>
</feature>
<dbReference type="STRING" id="1173061.A0A0J9X7J2"/>
<feature type="compositionally biased region" description="Low complexity" evidence="4">
    <location>
        <begin position="685"/>
        <end position="698"/>
    </location>
</feature>
<feature type="region of interest" description="Disordered" evidence="4">
    <location>
        <begin position="1"/>
        <end position="29"/>
    </location>
</feature>
<keyword evidence="1" id="KW-0597">Phosphoprotein</keyword>
<feature type="compositionally biased region" description="Polar residues" evidence="4">
    <location>
        <begin position="262"/>
        <end position="288"/>
    </location>
</feature>
<evidence type="ECO:0000256" key="1">
    <source>
        <dbReference type="ARBA" id="ARBA00022553"/>
    </source>
</evidence>
<feature type="compositionally biased region" description="Low complexity" evidence="4">
    <location>
        <begin position="410"/>
        <end position="474"/>
    </location>
</feature>
<feature type="compositionally biased region" description="Low complexity" evidence="4">
    <location>
        <begin position="251"/>
        <end position="261"/>
    </location>
</feature>
<dbReference type="CDD" id="cd12245">
    <property type="entry name" value="RRM_scw1_like"/>
    <property type="match status" value="1"/>
</dbReference>
<protein>
    <submittedName>
        <fullName evidence="6">Similar to Saccharomyces cerevisiae YNL197C WHI3 RNA binding protein that sequesters CLN3 mRNA in cytoplasmic foci</fullName>
    </submittedName>
</protein>
<dbReference type="InterPro" id="IPR000504">
    <property type="entry name" value="RRM_dom"/>
</dbReference>
<dbReference type="InterPro" id="IPR035979">
    <property type="entry name" value="RBD_domain_sf"/>
</dbReference>
<evidence type="ECO:0000259" key="5">
    <source>
        <dbReference type="PROSITE" id="PS50102"/>
    </source>
</evidence>
<dbReference type="SMART" id="SM00360">
    <property type="entry name" value="RRM"/>
    <property type="match status" value="1"/>
</dbReference>
<feature type="compositionally biased region" description="Low complexity" evidence="4">
    <location>
        <begin position="668"/>
        <end position="677"/>
    </location>
</feature>
<dbReference type="EMBL" id="CCBN010000004">
    <property type="protein sequence ID" value="CDO53128.1"/>
    <property type="molecule type" value="Genomic_DNA"/>
</dbReference>
<dbReference type="PANTHER" id="PTHR10501">
    <property type="entry name" value="U1 SMALL NUCLEAR RIBONUCLEOPROTEIN A/U2 SMALL NUCLEAR RIBONUCLEOPROTEIN B"/>
    <property type="match status" value="1"/>
</dbReference>
<dbReference type="GO" id="GO:0003723">
    <property type="term" value="F:RNA binding"/>
    <property type="evidence" value="ECO:0007669"/>
    <property type="project" value="UniProtKB-UniRule"/>
</dbReference>
<evidence type="ECO:0000256" key="2">
    <source>
        <dbReference type="ARBA" id="ARBA00022884"/>
    </source>
</evidence>
<feature type="compositionally biased region" description="Polar residues" evidence="4">
    <location>
        <begin position="491"/>
        <end position="505"/>
    </location>
</feature>
<feature type="compositionally biased region" description="Polar residues" evidence="4">
    <location>
        <begin position="20"/>
        <end position="29"/>
    </location>
</feature>
<feature type="region of interest" description="Disordered" evidence="4">
    <location>
        <begin position="63"/>
        <end position="101"/>
    </location>
</feature>
<dbReference type="PROSITE" id="PS50102">
    <property type="entry name" value="RRM"/>
    <property type="match status" value="1"/>
</dbReference>
<feature type="compositionally biased region" description="Low complexity" evidence="4">
    <location>
        <begin position="1"/>
        <end position="12"/>
    </location>
</feature>
<name>A0A0J9X7J2_GEOCN</name>